<dbReference type="Gene3D" id="3.55.50.30">
    <property type="match status" value="1"/>
</dbReference>
<dbReference type="Pfam" id="PF04773">
    <property type="entry name" value="FecR"/>
    <property type="match status" value="1"/>
</dbReference>
<evidence type="ECO:0000259" key="3">
    <source>
        <dbReference type="Pfam" id="PF16344"/>
    </source>
</evidence>
<feature type="transmembrane region" description="Helical" evidence="1">
    <location>
        <begin position="89"/>
        <end position="109"/>
    </location>
</feature>
<dbReference type="InterPro" id="IPR032508">
    <property type="entry name" value="FecR_C"/>
</dbReference>
<dbReference type="AlphaFoldDB" id="A0A221V1E8"/>
<dbReference type="Proteomes" id="UP000204551">
    <property type="component" value="Chromosome"/>
</dbReference>
<evidence type="ECO:0000259" key="2">
    <source>
        <dbReference type="Pfam" id="PF04773"/>
    </source>
</evidence>
<dbReference type="PANTHER" id="PTHR30273">
    <property type="entry name" value="PERIPLASMIC SIGNAL SENSOR AND SIGMA FACTOR ACTIVATOR FECR-RELATED"/>
    <property type="match status" value="1"/>
</dbReference>
<evidence type="ECO:0000313" key="5">
    <source>
        <dbReference type="Proteomes" id="UP000204551"/>
    </source>
</evidence>
<dbReference type="KEGG" id="aalg:AREALGSMS7_03953"/>
<reference evidence="4 5" key="1">
    <citation type="submission" date="2017-07" db="EMBL/GenBank/DDBJ databases">
        <title>Genome Sequence of Arenibacter algicola Strain SMS7 Isolated from a culture of the Diatom Skeletonema marinoi.</title>
        <authorList>
            <person name="Topel M."/>
            <person name="Pinder M.I.M."/>
            <person name="Johansson O.N."/>
            <person name="Kourtchenko O."/>
            <person name="Godhe A."/>
            <person name="Clarke A.K."/>
        </authorList>
    </citation>
    <scope>NUCLEOTIDE SEQUENCE [LARGE SCALE GENOMIC DNA]</scope>
    <source>
        <strain evidence="4 5">SMS7</strain>
    </source>
</reference>
<dbReference type="Gene3D" id="2.60.120.1440">
    <property type="match status" value="1"/>
</dbReference>
<proteinExistence type="predicted"/>
<dbReference type="Pfam" id="PF16344">
    <property type="entry name" value="FecR_C"/>
    <property type="match status" value="1"/>
</dbReference>
<keyword evidence="1" id="KW-1133">Transmembrane helix</keyword>
<evidence type="ECO:0000313" key="4">
    <source>
        <dbReference type="EMBL" id="ASO07360.1"/>
    </source>
</evidence>
<dbReference type="InterPro" id="IPR006860">
    <property type="entry name" value="FecR"/>
</dbReference>
<dbReference type="PANTHER" id="PTHR30273:SF2">
    <property type="entry name" value="PROTEIN FECR"/>
    <property type="match status" value="1"/>
</dbReference>
<protein>
    <submittedName>
        <fullName evidence="4">Fec operon regulator FecR</fullName>
    </submittedName>
</protein>
<dbReference type="InterPro" id="IPR012373">
    <property type="entry name" value="Ferrdict_sens_TM"/>
</dbReference>
<evidence type="ECO:0000256" key="1">
    <source>
        <dbReference type="SAM" id="Phobius"/>
    </source>
</evidence>
<sequence length="401" mass="45601">MIHNKKIKALIQKFALNQCNDEEVDQLIKYFENAENPVDLPDLESLVDKLEPLEAMDQDSADRIFQRILAFKRAQETIVVNSISKRKSIIKYTAAIAIVTVLIAIPFFYHSQFKIKNKQNSSIAKETLDKNGEASEVITLQLQNGEIEIIEEDGTSKVLDNKGNIVGKQKGNQLSYNHNKTSDKLEYNTLKVPFGKNFELILSDGSKVHLNAGSSLRYPIQFVPGKERQVLLKGEAFFDVAKDHSNPFIINSGELNIRVLGTKFNVSAYEEDELTEVVLVEGSVGLYNESEEFHSESFLLTPGNKGSFDKHKNTIDSQEVITGLYTSWMNGELVFRNMTFENILKKMERHYNVSVVNNNPGINEEKFNASFRNAPIEKVMEYFRSIYQLDFTINGKEITIH</sequence>
<feature type="domain" description="FecR protein" evidence="2">
    <location>
        <begin position="192"/>
        <end position="284"/>
    </location>
</feature>
<keyword evidence="1" id="KW-0812">Transmembrane</keyword>
<accession>A0A221V1E8</accession>
<organism evidence="4 5">
    <name type="scientific">Arenibacter algicola</name>
    <dbReference type="NCBI Taxonomy" id="616991"/>
    <lineage>
        <taxon>Bacteria</taxon>
        <taxon>Pseudomonadati</taxon>
        <taxon>Bacteroidota</taxon>
        <taxon>Flavobacteriia</taxon>
        <taxon>Flavobacteriales</taxon>
        <taxon>Flavobacteriaceae</taxon>
        <taxon>Arenibacter</taxon>
    </lineage>
</organism>
<dbReference type="RefSeq" id="WP_093979639.1">
    <property type="nucleotide sequence ID" value="NZ_CP022515.1"/>
</dbReference>
<keyword evidence="1" id="KW-0472">Membrane</keyword>
<feature type="domain" description="Protein FecR C-terminal" evidence="3">
    <location>
        <begin position="332"/>
        <end position="400"/>
    </location>
</feature>
<gene>
    <name evidence="4" type="ORF">AREALGSMS7_03953</name>
</gene>
<dbReference type="EMBL" id="CP022515">
    <property type="protein sequence ID" value="ASO07360.1"/>
    <property type="molecule type" value="Genomic_DNA"/>
</dbReference>
<dbReference type="GO" id="GO:0016989">
    <property type="term" value="F:sigma factor antagonist activity"/>
    <property type="evidence" value="ECO:0007669"/>
    <property type="project" value="TreeGrafter"/>
</dbReference>
<name>A0A221V1E8_9FLAO</name>